<dbReference type="KEGG" id="obg:Verru16b_02697"/>
<dbReference type="EC" id="2.1.1.80" evidence="2"/>
<comment type="catalytic activity">
    <reaction evidence="1">
        <text>L-glutamyl-[protein] + S-adenosyl-L-methionine = [protein]-L-glutamate 5-O-methyl ester + S-adenosyl-L-homocysteine</text>
        <dbReference type="Rhea" id="RHEA:24452"/>
        <dbReference type="Rhea" id="RHEA-COMP:10208"/>
        <dbReference type="Rhea" id="RHEA-COMP:10311"/>
        <dbReference type="ChEBI" id="CHEBI:29973"/>
        <dbReference type="ChEBI" id="CHEBI:57856"/>
        <dbReference type="ChEBI" id="CHEBI:59789"/>
        <dbReference type="ChEBI" id="CHEBI:82795"/>
        <dbReference type="EC" id="2.1.1.80"/>
    </reaction>
</comment>
<evidence type="ECO:0000313" key="8">
    <source>
        <dbReference type="Proteomes" id="UP000095228"/>
    </source>
</evidence>
<dbReference type="Gene3D" id="1.10.155.10">
    <property type="entry name" value="Chemotaxis receptor methyltransferase CheR, N-terminal domain"/>
    <property type="match status" value="1"/>
</dbReference>
<evidence type="ECO:0000256" key="4">
    <source>
        <dbReference type="ARBA" id="ARBA00022679"/>
    </source>
</evidence>
<dbReference type="GO" id="GO:0008983">
    <property type="term" value="F:protein-glutamate O-methyltransferase activity"/>
    <property type="evidence" value="ECO:0007669"/>
    <property type="project" value="UniProtKB-EC"/>
</dbReference>
<dbReference type="SUPFAM" id="SSF53335">
    <property type="entry name" value="S-adenosyl-L-methionine-dependent methyltransferases"/>
    <property type="match status" value="1"/>
</dbReference>
<dbReference type="InterPro" id="IPR029063">
    <property type="entry name" value="SAM-dependent_MTases_sf"/>
</dbReference>
<dbReference type="Proteomes" id="UP000095228">
    <property type="component" value="Chromosome"/>
</dbReference>
<proteinExistence type="predicted"/>
<dbReference type="PRINTS" id="PR00996">
    <property type="entry name" value="CHERMTFRASE"/>
</dbReference>
<evidence type="ECO:0000313" key="7">
    <source>
        <dbReference type="EMBL" id="AOS45613.1"/>
    </source>
</evidence>
<keyword evidence="5" id="KW-0949">S-adenosyl-L-methionine</keyword>
<keyword evidence="4 7" id="KW-0808">Transferase</keyword>
<evidence type="ECO:0000256" key="3">
    <source>
        <dbReference type="ARBA" id="ARBA00022603"/>
    </source>
</evidence>
<gene>
    <name evidence="7" type="primary">cheR2</name>
    <name evidence="7" type="ORF">Verru16b_02697</name>
</gene>
<protein>
    <recommendedName>
        <fullName evidence="2">protein-glutamate O-methyltransferase</fullName>
        <ecNumber evidence="2">2.1.1.80</ecNumber>
    </recommendedName>
</protein>
<reference evidence="7 8" key="1">
    <citation type="submission" date="2016-06" db="EMBL/GenBank/DDBJ databases">
        <title>Three novel species with peptidoglycan cell walls form the new genus Lacunisphaera gen. nov. in the family Opitutaceae of the verrucomicrobial subdivision 4.</title>
        <authorList>
            <person name="Rast P."/>
            <person name="Gloeckner I."/>
            <person name="Jogler M."/>
            <person name="Boedeker C."/>
            <person name="Jeske O."/>
            <person name="Wiegand S."/>
            <person name="Reinhardt R."/>
            <person name="Schumann P."/>
            <person name="Rohde M."/>
            <person name="Spring S."/>
            <person name="Gloeckner F.O."/>
            <person name="Jogler C."/>
        </authorList>
    </citation>
    <scope>NUCLEOTIDE SEQUENCE [LARGE SCALE GENOMIC DNA]</scope>
    <source>
        <strain evidence="7 8">IG16b</strain>
    </source>
</reference>
<evidence type="ECO:0000259" key="6">
    <source>
        <dbReference type="PROSITE" id="PS50123"/>
    </source>
</evidence>
<dbReference type="PROSITE" id="PS50123">
    <property type="entry name" value="CHER"/>
    <property type="match status" value="1"/>
</dbReference>
<dbReference type="PATRIC" id="fig|1838286.3.peg.2711"/>
<dbReference type="RefSeq" id="WP_069962740.1">
    <property type="nucleotide sequence ID" value="NZ_CP016094.1"/>
</dbReference>
<keyword evidence="3 7" id="KW-0489">Methyltransferase</keyword>
<feature type="domain" description="CheR-type methyltransferase" evidence="6">
    <location>
        <begin position="5"/>
        <end position="291"/>
    </location>
</feature>
<sequence length="291" mass="32890">MADFLTDVATPLSASNFRFVAELLQREAAISLEAGKEYLVETRLASLATRHNHASVNGLVEQIRSEQSFAHLVTPAIIDALTTNETLFFRDIHPFETLRKHVLPKLIAARAAEKKLTLWSAASSTGQEAYSLAMLLTEHFPQLQDWQVRIIGTDLSPTVVNKARRGIYSQIEVNRGLPASYLVKYFRQKSDGWHLADAIKAKVEFRELNLIRPWSFFSKFDLIFMRYVLIYFTVETKRQIMQNALKNLAPDGYFFLGGAESALTVTDIFTPVTHERTTCYQATPPKSAVGF</sequence>
<dbReference type="OrthoDB" id="9816309at2"/>
<dbReference type="InterPro" id="IPR050903">
    <property type="entry name" value="Bact_Chemotaxis_MeTrfase"/>
</dbReference>
<dbReference type="InterPro" id="IPR022642">
    <property type="entry name" value="CheR_C"/>
</dbReference>
<dbReference type="GO" id="GO:0032259">
    <property type="term" value="P:methylation"/>
    <property type="evidence" value="ECO:0007669"/>
    <property type="project" value="UniProtKB-KW"/>
</dbReference>
<dbReference type="Gene3D" id="3.40.50.150">
    <property type="entry name" value="Vaccinia Virus protein VP39"/>
    <property type="match status" value="1"/>
</dbReference>
<evidence type="ECO:0000256" key="5">
    <source>
        <dbReference type="ARBA" id="ARBA00022691"/>
    </source>
</evidence>
<dbReference type="InterPro" id="IPR022641">
    <property type="entry name" value="CheR_N"/>
</dbReference>
<dbReference type="Pfam" id="PF01739">
    <property type="entry name" value="CheR"/>
    <property type="match status" value="1"/>
</dbReference>
<dbReference type="SMART" id="SM00138">
    <property type="entry name" value="MeTrc"/>
    <property type="match status" value="1"/>
</dbReference>
<dbReference type="PANTHER" id="PTHR24422">
    <property type="entry name" value="CHEMOTAXIS PROTEIN METHYLTRANSFERASE"/>
    <property type="match status" value="1"/>
</dbReference>
<dbReference type="PANTHER" id="PTHR24422:SF21">
    <property type="entry name" value="CHEMOTAXIS PROTEIN METHYLTRANSFERASE 1"/>
    <property type="match status" value="1"/>
</dbReference>
<dbReference type="InterPro" id="IPR036804">
    <property type="entry name" value="CheR_N_sf"/>
</dbReference>
<accession>A0A1D8AXJ8</accession>
<keyword evidence="8" id="KW-1185">Reference proteome</keyword>
<dbReference type="SUPFAM" id="SSF47757">
    <property type="entry name" value="Chemotaxis receptor methyltransferase CheR, N-terminal domain"/>
    <property type="match status" value="1"/>
</dbReference>
<name>A0A1D8AXJ8_9BACT</name>
<dbReference type="InterPro" id="IPR000780">
    <property type="entry name" value="CheR_MeTrfase"/>
</dbReference>
<evidence type="ECO:0000256" key="1">
    <source>
        <dbReference type="ARBA" id="ARBA00001541"/>
    </source>
</evidence>
<dbReference type="STRING" id="1838286.Verru16b_02697"/>
<evidence type="ECO:0000256" key="2">
    <source>
        <dbReference type="ARBA" id="ARBA00012534"/>
    </source>
</evidence>
<dbReference type="Pfam" id="PF03705">
    <property type="entry name" value="CheR_N"/>
    <property type="match status" value="1"/>
</dbReference>
<organism evidence="7 8">
    <name type="scientific">Lacunisphaera limnophila</name>
    <dbReference type="NCBI Taxonomy" id="1838286"/>
    <lineage>
        <taxon>Bacteria</taxon>
        <taxon>Pseudomonadati</taxon>
        <taxon>Verrucomicrobiota</taxon>
        <taxon>Opitutia</taxon>
        <taxon>Opitutales</taxon>
        <taxon>Opitutaceae</taxon>
        <taxon>Lacunisphaera</taxon>
    </lineage>
</organism>
<dbReference type="AlphaFoldDB" id="A0A1D8AXJ8"/>
<dbReference type="EMBL" id="CP016094">
    <property type="protein sequence ID" value="AOS45613.1"/>
    <property type="molecule type" value="Genomic_DNA"/>
</dbReference>